<keyword evidence="4" id="KW-1185">Reference proteome</keyword>
<keyword evidence="3" id="KW-0808">Transferase</keyword>
<keyword evidence="1" id="KW-0812">Transmembrane</keyword>
<organism evidence="3 4">
    <name type="scientific">Piedraia hortae CBS 480.64</name>
    <dbReference type="NCBI Taxonomy" id="1314780"/>
    <lineage>
        <taxon>Eukaryota</taxon>
        <taxon>Fungi</taxon>
        <taxon>Dikarya</taxon>
        <taxon>Ascomycota</taxon>
        <taxon>Pezizomycotina</taxon>
        <taxon>Dothideomycetes</taxon>
        <taxon>Dothideomycetidae</taxon>
        <taxon>Capnodiales</taxon>
        <taxon>Piedraiaceae</taxon>
        <taxon>Piedraia</taxon>
    </lineage>
</organism>
<evidence type="ECO:0000313" key="4">
    <source>
        <dbReference type="Proteomes" id="UP000799421"/>
    </source>
</evidence>
<name>A0A6A7BPD6_9PEZI</name>
<dbReference type="PANTHER" id="PTHR12203">
    <property type="entry name" value="KDEL LYS-ASP-GLU-LEU CONTAINING - RELATED"/>
    <property type="match status" value="1"/>
</dbReference>
<evidence type="ECO:0000313" key="3">
    <source>
        <dbReference type="EMBL" id="KAF2857240.1"/>
    </source>
</evidence>
<keyword evidence="1" id="KW-1133">Transmembrane helix</keyword>
<dbReference type="GO" id="GO:0016740">
    <property type="term" value="F:transferase activity"/>
    <property type="evidence" value="ECO:0007669"/>
    <property type="project" value="UniProtKB-KW"/>
</dbReference>
<protein>
    <submittedName>
        <fullName evidence="3">Glycosyltransferase family 90 protein</fullName>
    </submittedName>
</protein>
<proteinExistence type="predicted"/>
<dbReference type="SMART" id="SM00672">
    <property type="entry name" value="CAP10"/>
    <property type="match status" value="1"/>
</dbReference>
<sequence length="603" mass="68818">MALVSAPALNSRFMQLCITAMLLVTVLWLLIPDASRPRPEHPIDHLVQRADQEFAELLAKETDTLKAAAEAYRRRRGRQPPPRFDAWFHLARNRSAIVVEDFFDQIYHDLGPFWGVAARQVRRQALAFEHRISVRGGNATIHSDGVDRPWMTLWQEMVGSVSAELPDVDLPINVMDESRLVVPWEEIDGYMERERSSRKILPSRELKPDFQSLGDVDAAKSKDETFDPDFERSGPYWQMAVAGCPPGSPARSSYIETDFTTPPPLTGQWPPDSYMGYVRNWTLARSPCENSRLQGLHGSFVEPISISTSKKLFPLFGGSKLQMNNEILLPPAMYWTEDPFYSGGKEHGQPWSLKKDGMMWRGAASGGRNRRENWTRFQRHRFVRSVNATAVRLAETGEEPAKSFVLPVNNSYNLAAQNQPGSNGDVTGLPSWLSRWSDAAVVHLLCFPDEGSAEKCSYSDHYFHAAKSKPMKEQYHYKYLPDIDGNSFSGRYRAFLYSTSLPIKATIYNEWHDSRLVPWKHFVPMDNTFIDFYGLMEYFLGNEELDIAGHDDVAEKIALGGKSWAEKVLRKEDMEVYVMRLLLEFARICDDDRESMGWRELGV</sequence>
<dbReference type="Pfam" id="PF05686">
    <property type="entry name" value="Glyco_transf_90"/>
    <property type="match status" value="1"/>
</dbReference>
<evidence type="ECO:0000256" key="1">
    <source>
        <dbReference type="SAM" id="Phobius"/>
    </source>
</evidence>
<dbReference type="PANTHER" id="PTHR12203:SF22">
    <property type="entry name" value="CAPSULE ASSOCIATED PROTEIN"/>
    <property type="match status" value="1"/>
</dbReference>
<reference evidence="3" key="1">
    <citation type="journal article" date="2020" name="Stud. Mycol.">
        <title>101 Dothideomycetes genomes: a test case for predicting lifestyles and emergence of pathogens.</title>
        <authorList>
            <person name="Haridas S."/>
            <person name="Albert R."/>
            <person name="Binder M."/>
            <person name="Bloem J."/>
            <person name="Labutti K."/>
            <person name="Salamov A."/>
            <person name="Andreopoulos B."/>
            <person name="Baker S."/>
            <person name="Barry K."/>
            <person name="Bills G."/>
            <person name="Bluhm B."/>
            <person name="Cannon C."/>
            <person name="Castanera R."/>
            <person name="Culley D."/>
            <person name="Daum C."/>
            <person name="Ezra D."/>
            <person name="Gonzalez J."/>
            <person name="Henrissat B."/>
            <person name="Kuo A."/>
            <person name="Liang C."/>
            <person name="Lipzen A."/>
            <person name="Lutzoni F."/>
            <person name="Magnuson J."/>
            <person name="Mondo S."/>
            <person name="Nolan M."/>
            <person name="Ohm R."/>
            <person name="Pangilinan J."/>
            <person name="Park H.-J."/>
            <person name="Ramirez L."/>
            <person name="Alfaro M."/>
            <person name="Sun H."/>
            <person name="Tritt A."/>
            <person name="Yoshinaga Y."/>
            <person name="Zwiers L.-H."/>
            <person name="Turgeon B."/>
            <person name="Goodwin S."/>
            <person name="Spatafora J."/>
            <person name="Crous P."/>
            <person name="Grigoriev I."/>
        </authorList>
    </citation>
    <scope>NUCLEOTIDE SEQUENCE</scope>
    <source>
        <strain evidence="3">CBS 480.64</strain>
    </source>
</reference>
<evidence type="ECO:0000259" key="2">
    <source>
        <dbReference type="SMART" id="SM00672"/>
    </source>
</evidence>
<dbReference type="Proteomes" id="UP000799421">
    <property type="component" value="Unassembled WGS sequence"/>
</dbReference>
<feature type="domain" description="Glycosyl transferase CAP10" evidence="2">
    <location>
        <begin position="303"/>
        <end position="586"/>
    </location>
</feature>
<keyword evidence="1" id="KW-0472">Membrane</keyword>
<dbReference type="InterPro" id="IPR051091">
    <property type="entry name" value="O-Glucosyltr/Glycosyltrsf_90"/>
</dbReference>
<accession>A0A6A7BPD6</accession>
<dbReference type="InterPro" id="IPR006598">
    <property type="entry name" value="CAP10"/>
</dbReference>
<dbReference type="OrthoDB" id="541052at2759"/>
<dbReference type="EMBL" id="MU006056">
    <property type="protein sequence ID" value="KAF2857240.1"/>
    <property type="molecule type" value="Genomic_DNA"/>
</dbReference>
<dbReference type="AlphaFoldDB" id="A0A6A7BPD6"/>
<feature type="transmembrane region" description="Helical" evidence="1">
    <location>
        <begin position="12"/>
        <end position="31"/>
    </location>
</feature>
<gene>
    <name evidence="3" type="ORF">K470DRAFT_223764</name>
</gene>